<accession>A0A370G8L9</accession>
<protein>
    <submittedName>
        <fullName evidence="1">Uncharacterized protein</fullName>
    </submittedName>
</protein>
<dbReference type="AlphaFoldDB" id="A0A370G8L9"/>
<evidence type="ECO:0000313" key="1">
    <source>
        <dbReference type="EMBL" id="RDI40148.1"/>
    </source>
</evidence>
<name>A0A370G8L9_9BACI</name>
<dbReference type="Proteomes" id="UP000255326">
    <property type="component" value="Unassembled WGS sequence"/>
</dbReference>
<reference evidence="1 2" key="1">
    <citation type="submission" date="2018-07" db="EMBL/GenBank/DDBJ databases">
        <title>Genomic Encyclopedia of Type Strains, Phase IV (KMG-IV): sequencing the most valuable type-strain genomes for metagenomic binning, comparative biology and taxonomic classification.</title>
        <authorList>
            <person name="Goeker M."/>
        </authorList>
    </citation>
    <scope>NUCLEOTIDE SEQUENCE [LARGE SCALE GENOMIC DNA]</scope>
    <source>
        <strain evidence="1 2">DSM 25281</strain>
    </source>
</reference>
<proteinExistence type="predicted"/>
<dbReference type="OrthoDB" id="2965516at2"/>
<dbReference type="PROSITE" id="PS51257">
    <property type="entry name" value="PROKAR_LIPOPROTEIN"/>
    <property type="match status" value="1"/>
</dbReference>
<dbReference type="EMBL" id="QQAY01000012">
    <property type="protein sequence ID" value="RDI40148.1"/>
    <property type="molecule type" value="Genomic_DNA"/>
</dbReference>
<organism evidence="1 2">
    <name type="scientific">Falsibacillus pallidus</name>
    <dbReference type="NCBI Taxonomy" id="493781"/>
    <lineage>
        <taxon>Bacteria</taxon>
        <taxon>Bacillati</taxon>
        <taxon>Bacillota</taxon>
        <taxon>Bacilli</taxon>
        <taxon>Bacillales</taxon>
        <taxon>Bacillaceae</taxon>
        <taxon>Falsibacillus</taxon>
    </lineage>
</organism>
<dbReference type="RefSeq" id="WP_114746536.1">
    <property type="nucleotide sequence ID" value="NZ_QQAY01000012.1"/>
</dbReference>
<comment type="caution">
    <text evidence="1">The sequence shown here is derived from an EMBL/GenBank/DDBJ whole genome shotgun (WGS) entry which is preliminary data.</text>
</comment>
<gene>
    <name evidence="1" type="ORF">DFR59_11264</name>
</gene>
<keyword evidence="2" id="KW-1185">Reference proteome</keyword>
<sequence>MFKRFSTLIIIVLVLLGGCESQHGSVQKIQSKPPGMDLPHEAFPINHEIMDHAVIFSSKSYIQSLDASFKKSGFGDLTSLDYHGGKIMERSEYIKVDVPKLIKEGYTYESSLYHYNDDKNEFELIKKLILDKTKHRYGYLKLLDDQNKAYYMKSVLINPDDKVEETSYSRIFVPYKYENYRIDVDKDVYYPSETVKVSTTNLGTDYMTTGIGGHLEKWTGSEWKEFKYSDADGPVTLVEIMMPPNGAYTTTIPVKMLTPGFYRMTSIRGNRRIGASFEVKEAKTRE</sequence>
<evidence type="ECO:0000313" key="2">
    <source>
        <dbReference type="Proteomes" id="UP000255326"/>
    </source>
</evidence>